<reference evidence="2 3" key="1">
    <citation type="submission" date="2019-02" db="EMBL/GenBank/DDBJ databases">
        <title>Deep-cultivation of Planctomycetes and their phenomic and genomic characterization uncovers novel biology.</title>
        <authorList>
            <person name="Wiegand S."/>
            <person name="Jogler M."/>
            <person name="Boedeker C."/>
            <person name="Pinto D."/>
            <person name="Vollmers J."/>
            <person name="Rivas-Marin E."/>
            <person name="Kohn T."/>
            <person name="Peeters S.H."/>
            <person name="Heuer A."/>
            <person name="Rast P."/>
            <person name="Oberbeckmann S."/>
            <person name="Bunk B."/>
            <person name="Jeske O."/>
            <person name="Meyerdierks A."/>
            <person name="Storesund J.E."/>
            <person name="Kallscheuer N."/>
            <person name="Luecker S."/>
            <person name="Lage O.M."/>
            <person name="Pohl T."/>
            <person name="Merkel B.J."/>
            <person name="Hornburger P."/>
            <person name="Mueller R.-W."/>
            <person name="Bruemmer F."/>
            <person name="Labrenz M."/>
            <person name="Spormann A.M."/>
            <person name="Op den Camp H."/>
            <person name="Overmann J."/>
            <person name="Amann R."/>
            <person name="Jetten M.S.M."/>
            <person name="Mascher T."/>
            <person name="Medema M.H."/>
            <person name="Devos D.P."/>
            <person name="Kaster A.-K."/>
            <person name="Ovreas L."/>
            <person name="Rohde M."/>
            <person name="Galperin M.Y."/>
            <person name="Jogler C."/>
        </authorList>
    </citation>
    <scope>NUCLEOTIDE SEQUENCE [LARGE SCALE GENOMIC DNA]</scope>
    <source>
        <strain evidence="2 3">HG15A2</strain>
    </source>
</reference>
<protein>
    <submittedName>
        <fullName evidence="2">Iron-sulfur cluster insertion protein ErpA</fullName>
    </submittedName>
</protein>
<dbReference type="EMBL" id="CP036263">
    <property type="protein sequence ID" value="QDS98985.1"/>
    <property type="molecule type" value="Genomic_DNA"/>
</dbReference>
<organism evidence="2 3">
    <name type="scientific">Adhaeretor mobilis</name>
    <dbReference type="NCBI Taxonomy" id="1930276"/>
    <lineage>
        <taxon>Bacteria</taxon>
        <taxon>Pseudomonadati</taxon>
        <taxon>Planctomycetota</taxon>
        <taxon>Planctomycetia</taxon>
        <taxon>Pirellulales</taxon>
        <taxon>Lacipirellulaceae</taxon>
        <taxon>Adhaeretor</taxon>
    </lineage>
</organism>
<dbReference type="InterPro" id="IPR017870">
    <property type="entry name" value="FeS_cluster_insertion_CS"/>
</dbReference>
<dbReference type="OrthoDB" id="9801228at2"/>
<dbReference type="Gene3D" id="2.60.300.12">
    <property type="entry name" value="HesB-like domain"/>
    <property type="match status" value="1"/>
</dbReference>
<dbReference type="GO" id="GO:0005506">
    <property type="term" value="F:iron ion binding"/>
    <property type="evidence" value="ECO:0007669"/>
    <property type="project" value="TreeGrafter"/>
</dbReference>
<accession>A0A517MVT1</accession>
<dbReference type="KEGG" id="amob:HG15A2_22740"/>
<dbReference type="GO" id="GO:0016226">
    <property type="term" value="P:iron-sulfur cluster assembly"/>
    <property type="evidence" value="ECO:0007669"/>
    <property type="project" value="InterPro"/>
</dbReference>
<dbReference type="Proteomes" id="UP000319852">
    <property type="component" value="Chromosome"/>
</dbReference>
<feature type="domain" description="Core" evidence="1">
    <location>
        <begin position="1"/>
        <end position="107"/>
    </location>
</feature>
<evidence type="ECO:0000313" key="3">
    <source>
        <dbReference type="Proteomes" id="UP000319852"/>
    </source>
</evidence>
<dbReference type="GO" id="GO:0051537">
    <property type="term" value="F:2 iron, 2 sulfur cluster binding"/>
    <property type="evidence" value="ECO:0007669"/>
    <property type="project" value="TreeGrafter"/>
</dbReference>
<dbReference type="GO" id="GO:0051539">
    <property type="term" value="F:4 iron, 4 sulfur cluster binding"/>
    <property type="evidence" value="ECO:0007669"/>
    <property type="project" value="TreeGrafter"/>
</dbReference>
<dbReference type="Pfam" id="PF01521">
    <property type="entry name" value="Fe-S_biosyn"/>
    <property type="match status" value="1"/>
</dbReference>
<dbReference type="InterPro" id="IPR035903">
    <property type="entry name" value="HesB-like_dom_sf"/>
</dbReference>
<dbReference type="SUPFAM" id="SSF89360">
    <property type="entry name" value="HesB-like domain"/>
    <property type="match status" value="1"/>
</dbReference>
<gene>
    <name evidence="2" type="primary">erpA</name>
    <name evidence="2" type="ORF">HG15A2_22740</name>
</gene>
<proteinExistence type="predicted"/>
<dbReference type="InterPro" id="IPR000361">
    <property type="entry name" value="ATAP_core_dom"/>
</dbReference>
<dbReference type="InterPro" id="IPR016092">
    <property type="entry name" value="ATAP"/>
</dbReference>
<dbReference type="RefSeq" id="WP_145060274.1">
    <property type="nucleotide sequence ID" value="NZ_CP036263.1"/>
</dbReference>
<dbReference type="PANTHER" id="PTHR43011:SF1">
    <property type="entry name" value="IRON-SULFUR CLUSTER ASSEMBLY 2 HOMOLOG, MITOCHONDRIAL"/>
    <property type="match status" value="1"/>
</dbReference>
<name>A0A517MVT1_9BACT</name>
<sequence>MSVLITEKAASEVKRIMEDQKLGEGAFLRVGVTGGGCSGFSYALGFDKGENYDAQADAKHEFHGVPVVVDKKSALYLDGTTVDFYEGIDKRGFTFENPNAVKSCGCGSSFQA</sequence>
<dbReference type="PANTHER" id="PTHR43011">
    <property type="entry name" value="IRON-SULFUR CLUSTER ASSEMBLY 2 HOMOLOG, MITOCHONDRIAL"/>
    <property type="match status" value="1"/>
</dbReference>
<evidence type="ECO:0000259" key="1">
    <source>
        <dbReference type="Pfam" id="PF01521"/>
    </source>
</evidence>
<dbReference type="PROSITE" id="PS01152">
    <property type="entry name" value="HESB"/>
    <property type="match status" value="1"/>
</dbReference>
<dbReference type="AlphaFoldDB" id="A0A517MVT1"/>
<keyword evidence="3" id="KW-1185">Reference proteome</keyword>
<dbReference type="NCBIfam" id="TIGR00049">
    <property type="entry name" value="iron-sulfur cluster assembly accessory protein"/>
    <property type="match status" value="1"/>
</dbReference>
<evidence type="ECO:0000313" key="2">
    <source>
        <dbReference type="EMBL" id="QDS98985.1"/>
    </source>
</evidence>